<dbReference type="RefSeq" id="XP_052129224.1">
    <property type="nucleotide sequence ID" value="XM_052273264.1"/>
</dbReference>
<dbReference type="OrthoDB" id="416437at2759"/>
<dbReference type="InterPro" id="IPR025476">
    <property type="entry name" value="Helitron_helicase-like"/>
</dbReference>
<dbReference type="PANTHER" id="PTHR47642">
    <property type="entry name" value="ATP-DEPENDENT DNA HELICASE"/>
    <property type="match status" value="1"/>
</dbReference>
<sequence length="524" mass="61510">MAALRAKFKWKNQPVTNSDRYTHIVDYFYDYQIRSLIEKVLETKYQVTDYWYRIEYQHRGSPHLHGIFWNKDAPDVSNIENESEEYIMEVIKYFSDLVQAWNPIINPNKLNKGTKTRECRFKFPMEMQEAATLNKTDDHNEFVFRPKRNDPHLNKFNAFLIQLWRASMDISPVISRRALLAYLTKYISKCEVQSTTLKEIFTTTCDLLDSDLAAKKVIHKVFMKSCAERDISAQEVCHSLLRLKLHSAGGRQFVIVNLSEKKWLQLQQLDEEYQGNKHGKNTVEKYIDRPNRLENIALWDFAKNFNVNRLSNVNKSNIVRVFPKLKKNDDETLNEEYYKQQVLLHLPWRNECDIKTENETCHEIFEGHNLSNILQRVNKLDVEEKNDVEDEYESSEESSDDEGDNILKELLSSRLGPKSEIPKISLGNREVDKNYNWTDSFANYEECGTIIDFENYIDEMKKKEEQKDVDMDALPDINLSNDQREIIDIVTTAINKMNASVNNTCSNTFLKRIIVQGKAGKYTN</sequence>
<dbReference type="PANTHER" id="PTHR47642:SF5">
    <property type="entry name" value="ATP-DEPENDENT DNA HELICASE"/>
    <property type="match status" value="1"/>
</dbReference>
<evidence type="ECO:0000259" key="2">
    <source>
        <dbReference type="Pfam" id="PF14214"/>
    </source>
</evidence>
<dbReference type="AlphaFoldDB" id="A0A9C6XS72"/>
<dbReference type="KEGG" id="foc:127750778"/>
<dbReference type="Pfam" id="PF14214">
    <property type="entry name" value="Helitron_like_N"/>
    <property type="match status" value="1"/>
</dbReference>
<dbReference type="GeneID" id="127750778"/>
<feature type="region of interest" description="Disordered" evidence="1">
    <location>
        <begin position="384"/>
        <end position="404"/>
    </location>
</feature>
<organism evidence="3 4">
    <name type="scientific">Frankliniella occidentalis</name>
    <name type="common">Western flower thrips</name>
    <name type="synonym">Euthrips occidentalis</name>
    <dbReference type="NCBI Taxonomy" id="133901"/>
    <lineage>
        <taxon>Eukaryota</taxon>
        <taxon>Metazoa</taxon>
        <taxon>Ecdysozoa</taxon>
        <taxon>Arthropoda</taxon>
        <taxon>Hexapoda</taxon>
        <taxon>Insecta</taxon>
        <taxon>Pterygota</taxon>
        <taxon>Neoptera</taxon>
        <taxon>Paraneoptera</taxon>
        <taxon>Thysanoptera</taxon>
        <taxon>Terebrantia</taxon>
        <taxon>Thripoidea</taxon>
        <taxon>Thripidae</taxon>
        <taxon>Frankliniella</taxon>
    </lineage>
</organism>
<dbReference type="Proteomes" id="UP000504606">
    <property type="component" value="Unplaced"/>
</dbReference>
<name>A0A9C6XS72_FRAOC</name>
<feature type="domain" description="Helitron helicase-like" evidence="2">
    <location>
        <begin position="22"/>
        <end position="67"/>
    </location>
</feature>
<protein>
    <submittedName>
        <fullName evidence="4">Uncharacterized protein LOC127750778</fullName>
    </submittedName>
</protein>
<proteinExistence type="predicted"/>
<dbReference type="InterPro" id="IPR051055">
    <property type="entry name" value="PIF1_helicase"/>
</dbReference>
<evidence type="ECO:0000313" key="4">
    <source>
        <dbReference type="RefSeq" id="XP_052129224.1"/>
    </source>
</evidence>
<reference evidence="4" key="1">
    <citation type="submission" date="2025-08" db="UniProtKB">
        <authorList>
            <consortium name="RefSeq"/>
        </authorList>
    </citation>
    <scope>IDENTIFICATION</scope>
    <source>
        <tissue evidence="4">Whole organism</tissue>
    </source>
</reference>
<evidence type="ECO:0000256" key="1">
    <source>
        <dbReference type="SAM" id="MobiDB-lite"/>
    </source>
</evidence>
<feature type="compositionally biased region" description="Acidic residues" evidence="1">
    <location>
        <begin position="386"/>
        <end position="404"/>
    </location>
</feature>
<evidence type="ECO:0000313" key="3">
    <source>
        <dbReference type="Proteomes" id="UP000504606"/>
    </source>
</evidence>
<gene>
    <name evidence="4" type="primary">LOC127750778</name>
</gene>
<keyword evidence="3" id="KW-1185">Reference proteome</keyword>
<accession>A0A9C6XS72</accession>